<keyword evidence="3" id="KW-1185">Reference proteome</keyword>
<dbReference type="KEGG" id="vg:80544044"/>
<dbReference type="RefSeq" id="YP_010805184.1">
    <property type="nucleotide sequence ID" value="NC_077113.1"/>
</dbReference>
<evidence type="ECO:0000313" key="2">
    <source>
        <dbReference type="EMBL" id="QXV86526.1"/>
    </source>
</evidence>
<feature type="transmembrane region" description="Helical" evidence="1">
    <location>
        <begin position="582"/>
        <end position="608"/>
    </location>
</feature>
<evidence type="ECO:0000313" key="3">
    <source>
        <dbReference type="Proteomes" id="UP001157370"/>
    </source>
</evidence>
<keyword evidence="1" id="KW-0472">Membrane</keyword>
<dbReference type="Proteomes" id="UP001157370">
    <property type="component" value="Segment"/>
</dbReference>
<evidence type="ECO:0000256" key="1">
    <source>
        <dbReference type="SAM" id="Phobius"/>
    </source>
</evidence>
<protein>
    <recommendedName>
        <fullName evidence="4">Glycoprotein</fullName>
    </recommendedName>
</protein>
<feature type="transmembrane region" description="Helical" evidence="1">
    <location>
        <begin position="12"/>
        <end position="31"/>
    </location>
</feature>
<accession>A0AAX1PC82</accession>
<sequence length="644" mass="73018">MTDLAKIITSMIYLSFILFTTTLDQTIASMMWNPTPIYYPQVGVLIVPQGLAVHPRSYGTFRLILNFNYPSARFGMETECGTKWEMGLLLKTITMCTEDFETMMEAFQGNATLSESICHRYGELLCRDFSGPSGEEYTDTPLNKDSSPSANRIKRETLKHKETPLPRQKTRARISNRHSISPDIGIDTPKARSKRFLPVLAAGLGLSGLGLSIYNTINEHDVTGQIRSLTHNMEEIEETVNKIRHTSEEFIKLEKDAFIHNMHMIRGLEGQVGQLDCKMEMENDLLNTLSFLQFAHNKYERIVQSIFRGEVTNEMLLPKNLLNILAGHPDWGNTIYYSDISLFYQLARSTPLHYSKETKTLHVLIKFPVAEEDDIAPLLAIKSLGFPQSSSDSWRQLRLPENVGLFPSSSSFEALDLTLRDCRQIDWLWLCSSLGVSNSNEARCISGLLKSKGEILPDSCQYNLKTTMLPIVHPVPGGVIVTGYDSYQLFSVSIRGLHIGETKKLKEKEWNYIKISDPESIKIGSLYYKSSITGGDIIIQEPKISMNFSPIYTLSNVTDWVAENEYLSRYDSLIHSLPAELLLTWPVIGVSTWIIILTIIVILLLFYICYKRKQLITQGGRSFSNMEVVALKRIDPITKKPQRL</sequence>
<dbReference type="EMBL" id="MW826497">
    <property type="protein sequence ID" value="QXV86526.1"/>
    <property type="molecule type" value="Genomic_RNA"/>
</dbReference>
<dbReference type="GeneID" id="80544044"/>
<name>A0AAX1PC82_9MONO</name>
<evidence type="ECO:0008006" key="4">
    <source>
        <dbReference type="Google" id="ProtNLM"/>
    </source>
</evidence>
<reference evidence="2 3" key="1">
    <citation type="submission" date="2021-02" db="EMBL/GenBank/DDBJ databases">
        <title>RNA virus diversity of birds and small mammals from Qiang-Tibet plateau of China.</title>
        <authorList>
            <person name="Zhu W."/>
            <person name="Yang J."/>
            <person name="Huang Y."/>
            <person name="Lu S."/>
            <person name="Xu J."/>
        </authorList>
    </citation>
    <scope>NUCLEOTIDE SEQUENCE [LARGE SCALE GENOMIC DNA]</scope>
    <source>
        <strain evidence="2">YSN1024</strain>
    </source>
</reference>
<organism evidence="2 3">
    <name type="scientific">Arlivirus sp. virus</name>
    <dbReference type="NCBI Taxonomy" id="2809160"/>
    <lineage>
        <taxon>Viruses</taxon>
        <taxon>Riboviria</taxon>
        <taxon>Orthornavirae</taxon>
        <taxon>Negarnaviricota</taxon>
        <taxon>Haploviricotina</taxon>
        <taxon>Monjiviricetes</taxon>
        <taxon>Mononegavirales</taxon>
        <taxon>Lispiviridae</taxon>
        <taxon>Avesvirus</taxon>
        <taxon>Avesvirus sinense</taxon>
    </lineage>
</organism>
<keyword evidence="1" id="KW-0812">Transmembrane</keyword>
<keyword evidence="1" id="KW-1133">Transmembrane helix</keyword>
<proteinExistence type="predicted"/>